<evidence type="ECO:0008006" key="3">
    <source>
        <dbReference type="Google" id="ProtNLM"/>
    </source>
</evidence>
<protein>
    <recommendedName>
        <fullName evidence="3">Amino acid synthesis</fullName>
    </recommendedName>
</protein>
<dbReference type="Gene3D" id="3.30.1330.110">
    <property type="entry name" value="BB2672"/>
    <property type="match status" value="1"/>
</dbReference>
<evidence type="ECO:0000313" key="1">
    <source>
        <dbReference type="EMBL" id="GAA1551657.1"/>
    </source>
</evidence>
<dbReference type="EMBL" id="BAAAOS010000002">
    <property type="protein sequence ID" value="GAA1551657.1"/>
    <property type="molecule type" value="Genomic_DNA"/>
</dbReference>
<organism evidence="1 2">
    <name type="scientific">Kribbella sancticallisti</name>
    <dbReference type="NCBI Taxonomy" id="460087"/>
    <lineage>
        <taxon>Bacteria</taxon>
        <taxon>Bacillati</taxon>
        <taxon>Actinomycetota</taxon>
        <taxon>Actinomycetes</taxon>
        <taxon>Propionibacteriales</taxon>
        <taxon>Kribbellaceae</taxon>
        <taxon>Kribbella</taxon>
    </lineage>
</organism>
<evidence type="ECO:0000313" key="2">
    <source>
        <dbReference type="Proteomes" id="UP001500393"/>
    </source>
</evidence>
<dbReference type="InterPro" id="IPR009569">
    <property type="entry name" value="AA_synth_put"/>
</dbReference>
<comment type="caution">
    <text evidence="1">The sequence shown here is derived from an EMBL/GenBank/DDBJ whole genome shotgun (WGS) entry which is preliminary data.</text>
</comment>
<keyword evidence="2" id="KW-1185">Reference proteome</keyword>
<dbReference type="SUPFAM" id="SSF160519">
    <property type="entry name" value="BB2672-like"/>
    <property type="match status" value="1"/>
</dbReference>
<dbReference type="Pfam" id="PF06684">
    <property type="entry name" value="AA_synth"/>
    <property type="match status" value="1"/>
</dbReference>
<dbReference type="RefSeq" id="WP_344208647.1">
    <property type="nucleotide sequence ID" value="NZ_BAAAOS010000002.1"/>
</dbReference>
<gene>
    <name evidence="1" type="ORF">GCM10009789_01750</name>
</gene>
<reference evidence="2" key="1">
    <citation type="journal article" date="2019" name="Int. J. Syst. Evol. Microbiol.">
        <title>The Global Catalogue of Microorganisms (GCM) 10K type strain sequencing project: providing services to taxonomists for standard genome sequencing and annotation.</title>
        <authorList>
            <consortium name="The Broad Institute Genomics Platform"/>
            <consortium name="The Broad Institute Genome Sequencing Center for Infectious Disease"/>
            <person name="Wu L."/>
            <person name="Ma J."/>
        </authorList>
    </citation>
    <scope>NUCLEOTIDE SEQUENCE [LARGE SCALE GENOMIC DNA]</scope>
    <source>
        <strain evidence="2">JCM 14969</strain>
    </source>
</reference>
<accession>A0ABP4MXU5</accession>
<dbReference type="InterPro" id="IPR035936">
    <property type="entry name" value="BB2672"/>
</dbReference>
<sequence length="198" mass="20975">MDATALIRKLVYLEEEIRTEYGREVDPPLRRVVQGAVISNPCLSPGSTAELEDLVGISAQLGTELTRRVLDRLGDAAGMRAYAKAVVVGTAGDKEHGAAMIHARLGMAMRETIRRGRVLIPGNAKVGPAGTPIDVCFGPIDEGWDLDAMDSMAVSVADAPHPDEILLMVAYAYGPRANARTQGPSQADVDQLLVAASA</sequence>
<proteinExistence type="predicted"/>
<name>A0ABP4MXU5_9ACTN</name>
<dbReference type="Proteomes" id="UP001500393">
    <property type="component" value="Unassembled WGS sequence"/>
</dbReference>